<dbReference type="Gene3D" id="2.40.160.200">
    <property type="entry name" value="LURP1-related"/>
    <property type="match status" value="3"/>
</dbReference>
<evidence type="ECO:0000256" key="1">
    <source>
        <dbReference type="ARBA" id="ARBA00005437"/>
    </source>
</evidence>
<evidence type="ECO:0000313" key="3">
    <source>
        <dbReference type="EMBL" id="DBA00471.1"/>
    </source>
</evidence>
<dbReference type="SUPFAM" id="SSF54518">
    <property type="entry name" value="Tubby C-terminal domain-like"/>
    <property type="match status" value="3"/>
</dbReference>
<gene>
    <name evidence="3" type="ORF">N0F65_002714</name>
</gene>
<dbReference type="PANTHER" id="PTHR31087:SF161">
    <property type="entry name" value="TUBBY C 2 FAMILY PROTEIN"/>
    <property type="match status" value="1"/>
</dbReference>
<protein>
    <submittedName>
        <fullName evidence="3">Uncharacterized protein</fullName>
    </submittedName>
</protein>
<dbReference type="AlphaFoldDB" id="A0AAV2Z242"/>
<sequence>MKDWARREWPSQLNGHGSSGMAGADGARFSSFPNGDSLRHTPPPFTMGTNASSEMLRAPLTAMVPPVASMRTSLCAHRPVTLHLKENMYDDFCIREVTTNQVVFRVEGAVMSLSGRKTLLDPANQPVLLMKRQFLAMSPRYNFYADGDESKQLCTARCKITAFESKMSTSFVNTVTGERCVIGLEGDWRSRHAVIWMRRSELEERVVVAKVYRPTTASRSVFVNLQDYYITIAPGVDTALIRVPVVLTRDEFCFQQHVTLHMKKGMMDDYIIFNAQTKQEVFQIHGKVLSTSGRKTLRDPADQPVLLMKRQRFRFHPHYDLFEEGDEDRRLCTARGELSPFASSMSMPFTDAVTGEQCVVGLDGDMFSQQAVIWMQRKDHGSRMTVAKVYRPITTGRGLLLGLQDYYIDIAPGVDAALIIMLCVMLDVDSMSRGPVAPSTLAVLSKPVALASSALCSQQPVTLHLKEKMFDDFSIRDANTQQVMFRIQGSIVSLSGRKILLNTRNQPILLMKRQLLSFSPRYDLFANGDESRLHATAKCKITMFESRMSMPFTNVVTREPCVVGLDGDWLSRTAVIWLQRGNSSVRMPVAKIYRPTSTVRNMFLDLQDYYIDIAPGVDAAVIVMLCVMLDEDKND</sequence>
<name>A0AAV2Z242_9STRA</name>
<dbReference type="InterPro" id="IPR025659">
    <property type="entry name" value="Tubby-like_C"/>
</dbReference>
<evidence type="ECO:0000313" key="4">
    <source>
        <dbReference type="Proteomes" id="UP001146120"/>
    </source>
</evidence>
<dbReference type="InterPro" id="IPR038595">
    <property type="entry name" value="LOR_sf"/>
</dbReference>
<feature type="region of interest" description="Disordered" evidence="2">
    <location>
        <begin position="1"/>
        <end position="51"/>
    </location>
</feature>
<dbReference type="PANTHER" id="PTHR31087">
    <property type="match status" value="1"/>
</dbReference>
<comment type="similarity">
    <text evidence="1">Belongs to the LOR family.</text>
</comment>
<comment type="caution">
    <text evidence="3">The sequence shown here is derived from an EMBL/GenBank/DDBJ whole genome shotgun (WGS) entry which is preliminary data.</text>
</comment>
<dbReference type="Proteomes" id="UP001146120">
    <property type="component" value="Unassembled WGS sequence"/>
</dbReference>
<proteinExistence type="inferred from homology"/>
<dbReference type="EMBL" id="DAKRPA010000063">
    <property type="protein sequence ID" value="DBA00471.1"/>
    <property type="molecule type" value="Genomic_DNA"/>
</dbReference>
<reference evidence="3" key="1">
    <citation type="submission" date="2022-11" db="EMBL/GenBank/DDBJ databases">
        <authorList>
            <person name="Morgan W.R."/>
            <person name="Tartar A."/>
        </authorList>
    </citation>
    <scope>NUCLEOTIDE SEQUENCE</scope>
    <source>
        <strain evidence="3">ARSEF 373</strain>
    </source>
</reference>
<accession>A0AAV2Z242</accession>
<evidence type="ECO:0000256" key="2">
    <source>
        <dbReference type="SAM" id="MobiDB-lite"/>
    </source>
</evidence>
<keyword evidence="4" id="KW-1185">Reference proteome</keyword>
<dbReference type="InterPro" id="IPR007612">
    <property type="entry name" value="LOR"/>
</dbReference>
<reference evidence="3" key="2">
    <citation type="journal article" date="2023" name="Microbiol Resour">
        <title>Decontamination and Annotation of the Draft Genome Sequence of the Oomycete Lagenidium giganteum ARSEF 373.</title>
        <authorList>
            <person name="Morgan W.R."/>
            <person name="Tartar A."/>
        </authorList>
    </citation>
    <scope>NUCLEOTIDE SEQUENCE</scope>
    <source>
        <strain evidence="3">ARSEF 373</strain>
    </source>
</reference>
<dbReference type="Pfam" id="PF04525">
    <property type="entry name" value="LOR"/>
    <property type="match status" value="3"/>
</dbReference>
<organism evidence="3 4">
    <name type="scientific">Lagenidium giganteum</name>
    <dbReference type="NCBI Taxonomy" id="4803"/>
    <lineage>
        <taxon>Eukaryota</taxon>
        <taxon>Sar</taxon>
        <taxon>Stramenopiles</taxon>
        <taxon>Oomycota</taxon>
        <taxon>Peronosporomycetes</taxon>
        <taxon>Pythiales</taxon>
        <taxon>Pythiaceae</taxon>
    </lineage>
</organism>